<reference evidence="5 6" key="1">
    <citation type="journal article" date="2021" name="Nat. Commun.">
        <title>Genetic determinants of endophytism in the Arabidopsis root mycobiome.</title>
        <authorList>
            <person name="Mesny F."/>
            <person name="Miyauchi S."/>
            <person name="Thiergart T."/>
            <person name="Pickel B."/>
            <person name="Atanasova L."/>
            <person name="Karlsson M."/>
            <person name="Huettel B."/>
            <person name="Barry K.W."/>
            <person name="Haridas S."/>
            <person name="Chen C."/>
            <person name="Bauer D."/>
            <person name="Andreopoulos W."/>
            <person name="Pangilinan J."/>
            <person name="LaButti K."/>
            <person name="Riley R."/>
            <person name="Lipzen A."/>
            <person name="Clum A."/>
            <person name="Drula E."/>
            <person name="Henrissat B."/>
            <person name="Kohler A."/>
            <person name="Grigoriev I.V."/>
            <person name="Martin F.M."/>
            <person name="Hacquard S."/>
        </authorList>
    </citation>
    <scope>NUCLEOTIDE SEQUENCE [LARGE SCALE GENOMIC DNA]</scope>
    <source>
        <strain evidence="5 6">MPI-SDFR-AT-0080</strain>
    </source>
</reference>
<keyword evidence="2 3" id="KW-0378">Hydrolase</keyword>
<evidence type="ECO:0000256" key="1">
    <source>
        <dbReference type="ARBA" id="ARBA00005964"/>
    </source>
</evidence>
<comment type="caution">
    <text evidence="5">The sequence shown here is derived from an EMBL/GenBank/DDBJ whole genome shotgun (WGS) entry which is preliminary data.</text>
</comment>
<evidence type="ECO:0000256" key="3">
    <source>
        <dbReference type="RuleBase" id="RU361235"/>
    </source>
</evidence>
<comment type="similarity">
    <text evidence="1 3">Belongs to the type-B carboxylesterase/lipase family.</text>
</comment>
<dbReference type="InterPro" id="IPR050309">
    <property type="entry name" value="Type-B_Carboxylest/Lipase"/>
</dbReference>
<evidence type="ECO:0000256" key="2">
    <source>
        <dbReference type="ARBA" id="ARBA00022801"/>
    </source>
</evidence>
<dbReference type="Proteomes" id="UP000774617">
    <property type="component" value="Unassembled WGS sequence"/>
</dbReference>
<dbReference type="EC" id="3.1.1.-" evidence="3"/>
<dbReference type="PROSITE" id="PS00122">
    <property type="entry name" value="CARBOXYLESTERASE_B_1"/>
    <property type="match status" value="1"/>
</dbReference>
<evidence type="ECO:0000313" key="5">
    <source>
        <dbReference type="EMBL" id="KAH7044544.1"/>
    </source>
</evidence>
<name>A0ABQ8G7E0_9PEZI</name>
<proteinExistence type="inferred from homology"/>
<feature type="signal peptide" evidence="3">
    <location>
        <begin position="1"/>
        <end position="23"/>
    </location>
</feature>
<feature type="chain" id="PRO_5044958194" description="Carboxylic ester hydrolase" evidence="3">
    <location>
        <begin position="24"/>
        <end position="566"/>
    </location>
</feature>
<evidence type="ECO:0000313" key="6">
    <source>
        <dbReference type="Proteomes" id="UP000774617"/>
    </source>
</evidence>
<keyword evidence="3" id="KW-0732">Signal</keyword>
<sequence>MRSFAPWIALALSVLASAQNSSSLPIVDLGYELYRASGFNETRQYYNFSNIRYAAPPTGDLRFKAPQAPATNRSVINDGSIGRICPQPPSSSSSSEAAFLLNYLATGQIATNTTSSTTSSSNSTTDPRETEDCLFLDVIVPEKVFTNPGQGDGAPVLVWIHGGGYTGGSKAAEATPSGLIDRSISNSSDGVIYVAVNYRLGALGWLSGPTFQENGTANAGLHDQRFALQWVQDNIHLFGGDKNRVTVFGESAGAGSIIHQLTAYGGRAKAPFQQAIPQSPAWLPLPSLYTQEQLFQAFLGVAGVTSLAEARQLPSAQVIAANAALIGASSSSGLFFFGPAIDGDFVTQDAKSLLNHGQFDASVHVLAAHNANESLALTAAVTTDAQVDAYVRAALPNAPSAVLTYILSTLYPAAANGTSTLYTSPFERLARILADAVIDCNAAAVAAAAAATARTASYAYLFAVYPGLHGQDVPYTYYDPGRADGTGNGFTALFPTNASVASVLQDYITSFAVDGVPRSALDGLDGGFVQYGEEKKVVRLSEEGFAVVADPAANERCKWWAMNYLS</sequence>
<organism evidence="5 6">
    <name type="scientific">Macrophomina phaseolina</name>
    <dbReference type="NCBI Taxonomy" id="35725"/>
    <lineage>
        <taxon>Eukaryota</taxon>
        <taxon>Fungi</taxon>
        <taxon>Dikarya</taxon>
        <taxon>Ascomycota</taxon>
        <taxon>Pezizomycotina</taxon>
        <taxon>Dothideomycetes</taxon>
        <taxon>Dothideomycetes incertae sedis</taxon>
        <taxon>Botryosphaeriales</taxon>
        <taxon>Botryosphaeriaceae</taxon>
        <taxon>Macrophomina</taxon>
    </lineage>
</organism>
<dbReference type="InterPro" id="IPR019819">
    <property type="entry name" value="Carboxylesterase_B_CS"/>
</dbReference>
<dbReference type="Gene3D" id="3.40.50.1820">
    <property type="entry name" value="alpha/beta hydrolase"/>
    <property type="match status" value="1"/>
</dbReference>
<dbReference type="SUPFAM" id="SSF53474">
    <property type="entry name" value="alpha/beta-Hydrolases"/>
    <property type="match status" value="1"/>
</dbReference>
<dbReference type="InterPro" id="IPR019826">
    <property type="entry name" value="Carboxylesterase_B_AS"/>
</dbReference>
<protein>
    <recommendedName>
        <fullName evidence="3">Carboxylic ester hydrolase</fullName>
        <ecNumber evidence="3">3.1.1.-</ecNumber>
    </recommendedName>
</protein>
<dbReference type="InterPro" id="IPR029058">
    <property type="entry name" value="AB_hydrolase_fold"/>
</dbReference>
<feature type="domain" description="Carboxylesterase type B" evidence="4">
    <location>
        <begin position="41"/>
        <end position="559"/>
    </location>
</feature>
<dbReference type="InterPro" id="IPR002018">
    <property type="entry name" value="CarbesteraseB"/>
</dbReference>
<accession>A0ABQ8G7E0</accession>
<dbReference type="EMBL" id="JAGTJR010000020">
    <property type="protein sequence ID" value="KAH7044544.1"/>
    <property type="molecule type" value="Genomic_DNA"/>
</dbReference>
<dbReference type="PANTHER" id="PTHR11559">
    <property type="entry name" value="CARBOXYLESTERASE"/>
    <property type="match status" value="1"/>
</dbReference>
<dbReference type="PROSITE" id="PS00941">
    <property type="entry name" value="CARBOXYLESTERASE_B_2"/>
    <property type="match status" value="1"/>
</dbReference>
<evidence type="ECO:0000259" key="4">
    <source>
        <dbReference type="Pfam" id="PF00135"/>
    </source>
</evidence>
<gene>
    <name evidence="5" type="ORF">B0J12DRAFT_181332</name>
</gene>
<dbReference type="Pfam" id="PF00135">
    <property type="entry name" value="COesterase"/>
    <property type="match status" value="1"/>
</dbReference>
<keyword evidence="6" id="KW-1185">Reference proteome</keyword>